<reference evidence="2" key="1">
    <citation type="submission" date="2017-02" db="UniProtKB">
        <authorList>
            <consortium name="WormBaseParasite"/>
        </authorList>
    </citation>
    <scope>IDENTIFICATION</scope>
</reference>
<sequence length="454" mass="52617">MDMTCLCYVDTFQRSKELALTVDSLIDQYLDQNNFNIKQRNGFIKVIETIFIESKIKVLIECLDHMIIRKHFFKKKIERIPLMSAKVGYKRPKMSDVDTSAYIINIEKDMINYLKKINLSNEIINLKVGLYIDDFSSTNSLGSYRERAMFTHLAYRFINIKSLVSSELKNYRSICAVQSIYSKVSGFKEILKAIINKINTKIIVNNIERTVSVDLLIADNYCYHQIFNVVLNFKGNCKKQNCRACTIPGIEWKNFRKASDITPHLKNHNIDFLPKYSNIVMDGTHDLLSQGCLNLFCSAALKQYFILMEGKITHEEIRKSLLEELRESDHYRAIYTILIEDYFSDKLRIPKKQKKTSENGTIQKPKTFILTANQCLHFGIAVLNFLKKSNLLDSNCWKSTRIKQLITLINSTLNLAHGTLDYNIDVSFAIEMFNKNAEEIFKCLPVIFNGIFTL</sequence>
<dbReference type="AlphaFoldDB" id="A0A0N5C093"/>
<organism evidence="1 2">
    <name type="scientific">Strongyloides papillosus</name>
    <name type="common">Intestinal threadworm</name>
    <dbReference type="NCBI Taxonomy" id="174720"/>
    <lineage>
        <taxon>Eukaryota</taxon>
        <taxon>Metazoa</taxon>
        <taxon>Ecdysozoa</taxon>
        <taxon>Nematoda</taxon>
        <taxon>Chromadorea</taxon>
        <taxon>Rhabditida</taxon>
        <taxon>Tylenchina</taxon>
        <taxon>Panagrolaimomorpha</taxon>
        <taxon>Strongyloidoidea</taxon>
        <taxon>Strongyloididae</taxon>
        <taxon>Strongyloides</taxon>
    </lineage>
</organism>
<name>A0A0N5C093_STREA</name>
<dbReference type="Proteomes" id="UP000046392">
    <property type="component" value="Unplaced"/>
</dbReference>
<protein>
    <submittedName>
        <fullName evidence="2">DUF659 domain-containing protein</fullName>
    </submittedName>
</protein>
<dbReference type="WBParaSite" id="SPAL_0001142300.1">
    <property type="protein sequence ID" value="SPAL_0001142300.1"/>
    <property type="gene ID" value="SPAL_0001142300"/>
</dbReference>
<keyword evidence="1" id="KW-1185">Reference proteome</keyword>
<evidence type="ECO:0000313" key="1">
    <source>
        <dbReference type="Proteomes" id="UP000046392"/>
    </source>
</evidence>
<proteinExistence type="predicted"/>
<accession>A0A0N5C093</accession>
<evidence type="ECO:0000313" key="2">
    <source>
        <dbReference type="WBParaSite" id="SPAL_0001142300.1"/>
    </source>
</evidence>